<accession>A0ACB8UW62</accession>
<organism evidence="1">
    <name type="scientific">Ophidiomyces ophidiicola</name>
    <dbReference type="NCBI Taxonomy" id="1387563"/>
    <lineage>
        <taxon>Eukaryota</taxon>
        <taxon>Fungi</taxon>
        <taxon>Dikarya</taxon>
        <taxon>Ascomycota</taxon>
        <taxon>Pezizomycotina</taxon>
        <taxon>Eurotiomycetes</taxon>
        <taxon>Eurotiomycetidae</taxon>
        <taxon>Onygenales</taxon>
        <taxon>Onygenaceae</taxon>
        <taxon>Ophidiomyces</taxon>
    </lineage>
</organism>
<dbReference type="EMBL" id="JALBCA010000046">
    <property type="protein sequence ID" value="KAI2386635.1"/>
    <property type="molecule type" value="Genomic_DNA"/>
</dbReference>
<gene>
    <name evidence="1" type="ORF">LOY88_003494</name>
</gene>
<protein>
    <submittedName>
        <fullName evidence="1">Uncharacterized protein</fullName>
    </submittedName>
</protein>
<proteinExistence type="predicted"/>
<sequence>MVSLSPLVLTRPVFRRSRQYHASPSLGRSANDLPVITSSLKETLEAHRSANRFRLIRRVLSTPENGDKQEPSGIERARAHWEKQKLRESDLSIAQNLTEIPEPPTSERLHAPSRNVKLPARGHGAASFFQRLTKSSVRRLKLPSIINGLQYPWVDYLDTSGTNGISRLEKEIKAFEMYMAPIPQETAAANKVISDVTDKLRGADCLPLHIIGPRAVGLTMRDSSIELLTIISDPDDVSDIRRPSPTRPKITELQLERQEQLSRLLRGTALFSSVDLIRSRVPVIDAVHAATNLPMTFHCATQLPSSLQFVKTYQSEFPTLRPLLAVLRMMLQNRRLFGVKNRTIDVHTLTMMIVAALKLSEGKYSRVNVAEQLLHILHFYSTINFRRYGISVDPPSVFRKRGPLREAYRRIELRAPFVRGQISIGKRSAGLGSHMLCLQDPANYLNDLGMTCFRTLELQNVFRDVYEDLKRGITAWDKQPGGVDSEHHGDQHMMTTTVANQAENSATAGLLDFALGGKYDYLERMRDKIILGTDG</sequence>
<evidence type="ECO:0000313" key="1">
    <source>
        <dbReference type="EMBL" id="KAI2386635.1"/>
    </source>
</evidence>
<name>A0ACB8UW62_9EURO</name>
<comment type="caution">
    <text evidence="1">The sequence shown here is derived from an EMBL/GenBank/DDBJ whole genome shotgun (WGS) entry which is preliminary data.</text>
</comment>
<reference evidence="1" key="1">
    <citation type="journal article" date="2022" name="bioRxiv">
        <title>Population genetic analysis of Ophidiomyces ophidiicola, the causative agent of snake fungal disease, indicates recent introductions to the USA.</title>
        <authorList>
            <person name="Ladner J.T."/>
            <person name="Palmer J.M."/>
            <person name="Ettinger C.L."/>
            <person name="Stajich J.E."/>
            <person name="Farrell T.M."/>
            <person name="Glorioso B.M."/>
            <person name="Lawson B."/>
            <person name="Price S.J."/>
            <person name="Stengle A.G."/>
            <person name="Grear D.A."/>
            <person name="Lorch J.M."/>
        </authorList>
    </citation>
    <scope>NUCLEOTIDE SEQUENCE</scope>
    <source>
        <strain evidence="1">NWHC 24266-5</strain>
    </source>
</reference>